<dbReference type="InterPro" id="IPR001304">
    <property type="entry name" value="C-type_lectin-like"/>
</dbReference>
<dbReference type="PANTHER" id="PTHR22803">
    <property type="entry name" value="MANNOSE, PHOSPHOLIPASE, LECTIN RECEPTOR RELATED"/>
    <property type="match status" value="1"/>
</dbReference>
<dbReference type="Proteomes" id="UP000095300">
    <property type="component" value="Unassembled WGS sequence"/>
</dbReference>
<keyword evidence="1" id="KW-1015">Disulfide bond</keyword>
<dbReference type="OrthoDB" id="538816at2759"/>
<gene>
    <name evidence="4" type="primary">106088710</name>
</gene>
<dbReference type="Gene3D" id="3.10.100.10">
    <property type="entry name" value="Mannose-Binding Protein A, subunit A"/>
    <property type="match status" value="1"/>
</dbReference>
<sequence>MMKAFLFKIIFILTFYKVNGHNWHTTEDDNKFYIETEMKYNWFEAFAECNRLKMSLMAVDSKHKQELLKEVTESIADEPKLWLGGHDNAVSRRFEWISTGETFRYSNWHKNEPNNNAENCVMTFDRTLQWNDAPCSTKLGFVCEANPMLLEKAAELKTLKDVLESEIKILTEQSGNLTKSLETQLQEKETELIMLRASLQIQGEEIKQMKKNLDQSAFVVSDIPTLYETSSHDPIEDVNAENVPVISYKDVRASNVLPDKVENCEDVSHAVNAALLKVANEDLLNQKKANELLAKQYFAVIMKSYEAFANRK</sequence>
<reference evidence="4" key="1">
    <citation type="submission" date="2020-05" db="UniProtKB">
        <authorList>
            <consortium name="EnsemblMetazoa"/>
        </authorList>
    </citation>
    <scope>IDENTIFICATION</scope>
    <source>
        <strain evidence="4">USDA</strain>
    </source>
</reference>
<feature type="signal peptide" evidence="2">
    <location>
        <begin position="1"/>
        <end position="20"/>
    </location>
</feature>
<dbReference type="Pfam" id="PF00059">
    <property type="entry name" value="Lectin_C"/>
    <property type="match status" value="1"/>
</dbReference>
<dbReference type="STRING" id="35570.A0A1I8PKR8"/>
<dbReference type="SMART" id="SM00034">
    <property type="entry name" value="CLECT"/>
    <property type="match status" value="1"/>
</dbReference>
<dbReference type="InterPro" id="IPR016186">
    <property type="entry name" value="C-type_lectin-like/link_sf"/>
</dbReference>
<dbReference type="PROSITE" id="PS50041">
    <property type="entry name" value="C_TYPE_LECTIN_2"/>
    <property type="match status" value="1"/>
</dbReference>
<evidence type="ECO:0000256" key="2">
    <source>
        <dbReference type="SAM" id="SignalP"/>
    </source>
</evidence>
<dbReference type="CDD" id="cd00037">
    <property type="entry name" value="CLECT"/>
    <property type="match status" value="1"/>
</dbReference>
<dbReference type="InterPro" id="IPR050111">
    <property type="entry name" value="C-type_lectin/snaclec_domain"/>
</dbReference>
<evidence type="ECO:0000256" key="1">
    <source>
        <dbReference type="ARBA" id="ARBA00023157"/>
    </source>
</evidence>
<feature type="chain" id="PRO_5009326826" description="C-type lectin domain-containing protein" evidence="2">
    <location>
        <begin position="21"/>
        <end position="312"/>
    </location>
</feature>
<protein>
    <recommendedName>
        <fullName evidence="3">C-type lectin domain-containing protein</fullName>
    </recommendedName>
</protein>
<dbReference type="AlphaFoldDB" id="A0A1I8PKR8"/>
<name>A0A1I8PKR8_STOCA</name>
<evidence type="ECO:0000259" key="3">
    <source>
        <dbReference type="PROSITE" id="PS50041"/>
    </source>
</evidence>
<dbReference type="PROSITE" id="PS00615">
    <property type="entry name" value="C_TYPE_LECTIN_1"/>
    <property type="match status" value="1"/>
</dbReference>
<keyword evidence="2" id="KW-0732">Signal</keyword>
<dbReference type="EnsemblMetazoa" id="SCAU008973-RA">
    <property type="protein sequence ID" value="SCAU008973-PA"/>
    <property type="gene ID" value="SCAU008973"/>
</dbReference>
<dbReference type="InterPro" id="IPR018378">
    <property type="entry name" value="C-type_lectin_CS"/>
</dbReference>
<evidence type="ECO:0000313" key="5">
    <source>
        <dbReference type="Proteomes" id="UP000095300"/>
    </source>
</evidence>
<accession>A0A1I8PKR8</accession>
<organism evidence="4 5">
    <name type="scientific">Stomoxys calcitrans</name>
    <name type="common">Stable fly</name>
    <name type="synonym">Conops calcitrans</name>
    <dbReference type="NCBI Taxonomy" id="35570"/>
    <lineage>
        <taxon>Eukaryota</taxon>
        <taxon>Metazoa</taxon>
        <taxon>Ecdysozoa</taxon>
        <taxon>Arthropoda</taxon>
        <taxon>Hexapoda</taxon>
        <taxon>Insecta</taxon>
        <taxon>Pterygota</taxon>
        <taxon>Neoptera</taxon>
        <taxon>Endopterygota</taxon>
        <taxon>Diptera</taxon>
        <taxon>Brachycera</taxon>
        <taxon>Muscomorpha</taxon>
        <taxon>Muscoidea</taxon>
        <taxon>Muscidae</taxon>
        <taxon>Stomoxys</taxon>
    </lineage>
</organism>
<proteinExistence type="predicted"/>
<feature type="domain" description="C-type lectin" evidence="3">
    <location>
        <begin position="32"/>
        <end position="144"/>
    </location>
</feature>
<dbReference type="InterPro" id="IPR016187">
    <property type="entry name" value="CTDL_fold"/>
</dbReference>
<evidence type="ECO:0000313" key="4">
    <source>
        <dbReference type="EnsemblMetazoa" id="SCAU008973-PA"/>
    </source>
</evidence>
<keyword evidence="5" id="KW-1185">Reference proteome</keyword>
<dbReference type="SUPFAM" id="SSF56436">
    <property type="entry name" value="C-type lectin-like"/>
    <property type="match status" value="1"/>
</dbReference>
<dbReference type="KEGG" id="scac:106088710"/>
<dbReference type="VEuPathDB" id="VectorBase:SCAU008973"/>